<evidence type="ECO:0000313" key="1">
    <source>
        <dbReference type="EMBL" id="KAK2653570.1"/>
    </source>
</evidence>
<keyword evidence="2" id="KW-1185">Reference proteome</keyword>
<dbReference type="PANTHER" id="PTHR47150">
    <property type="entry name" value="OS12G0169200 PROTEIN"/>
    <property type="match status" value="1"/>
</dbReference>
<gene>
    <name evidence="1" type="ORF">Ddye_013426</name>
</gene>
<reference evidence="1" key="1">
    <citation type="journal article" date="2023" name="Plant J.">
        <title>Genome sequences and population genomics provide insights into the demographic history, inbreeding, and mutation load of two 'living fossil' tree species of Dipteronia.</title>
        <authorList>
            <person name="Feng Y."/>
            <person name="Comes H.P."/>
            <person name="Chen J."/>
            <person name="Zhu S."/>
            <person name="Lu R."/>
            <person name="Zhang X."/>
            <person name="Li P."/>
            <person name="Qiu J."/>
            <person name="Olsen K.M."/>
            <person name="Qiu Y."/>
        </authorList>
    </citation>
    <scope>NUCLEOTIDE SEQUENCE</scope>
    <source>
        <strain evidence="1">KIB01</strain>
    </source>
</reference>
<name>A0AAD9X6B3_9ROSI</name>
<dbReference type="Proteomes" id="UP001280121">
    <property type="component" value="Unassembled WGS sequence"/>
</dbReference>
<dbReference type="InterPro" id="IPR006912">
    <property type="entry name" value="Harbinger_derived_prot"/>
</dbReference>
<comment type="caution">
    <text evidence="1">The sequence shown here is derived from an EMBL/GenBank/DDBJ whole genome shotgun (WGS) entry which is preliminary data.</text>
</comment>
<dbReference type="PANTHER" id="PTHR47150:SF7">
    <property type="entry name" value="NUCLEASE"/>
    <property type="match status" value="1"/>
</dbReference>
<evidence type="ECO:0008006" key="3">
    <source>
        <dbReference type="Google" id="ProtNLM"/>
    </source>
</evidence>
<accession>A0AAD9X6B3</accession>
<proteinExistence type="predicted"/>
<dbReference type="AlphaFoldDB" id="A0AAD9X6B3"/>
<sequence>MGRLDLSALQKITAVFGMLAYGQPTDATDEYIKIGESTTIESLNRFCRVAVEVFAQQYLRSPNVDDVARLLRIGKHCVFSGMLVTGNRKNVQRLGPGQYAGHSGSPTIILEIVADYDLWIYHVFFGLPGSNNYINVLEASRLFANLIEGPISFWKNHELHDIMIACIIMHNMIIENERDVDVAIEDHMEAPTSQVKRVLDENTRFQEFLA</sequence>
<dbReference type="Pfam" id="PF04827">
    <property type="entry name" value="Plant_tran"/>
    <property type="match status" value="1"/>
</dbReference>
<organism evidence="1 2">
    <name type="scientific">Dipteronia dyeriana</name>
    <dbReference type="NCBI Taxonomy" id="168575"/>
    <lineage>
        <taxon>Eukaryota</taxon>
        <taxon>Viridiplantae</taxon>
        <taxon>Streptophyta</taxon>
        <taxon>Embryophyta</taxon>
        <taxon>Tracheophyta</taxon>
        <taxon>Spermatophyta</taxon>
        <taxon>Magnoliopsida</taxon>
        <taxon>eudicotyledons</taxon>
        <taxon>Gunneridae</taxon>
        <taxon>Pentapetalae</taxon>
        <taxon>rosids</taxon>
        <taxon>malvids</taxon>
        <taxon>Sapindales</taxon>
        <taxon>Sapindaceae</taxon>
        <taxon>Hippocastanoideae</taxon>
        <taxon>Acereae</taxon>
        <taxon>Dipteronia</taxon>
    </lineage>
</organism>
<evidence type="ECO:0000313" key="2">
    <source>
        <dbReference type="Proteomes" id="UP001280121"/>
    </source>
</evidence>
<protein>
    <recommendedName>
        <fullName evidence="3">DDE Tnp4 domain-containing protein</fullName>
    </recommendedName>
</protein>
<dbReference type="EMBL" id="JANJYI010000004">
    <property type="protein sequence ID" value="KAK2653570.1"/>
    <property type="molecule type" value="Genomic_DNA"/>
</dbReference>